<gene>
    <name evidence="2" type="ORF">Tfer_1144</name>
</gene>
<accession>A0A0L6W472</accession>
<feature type="coiled-coil region" evidence="1">
    <location>
        <begin position="8"/>
        <end position="38"/>
    </location>
</feature>
<keyword evidence="1" id="KW-0175">Coiled coil</keyword>
<dbReference type="RefSeq" id="WP_052217219.1">
    <property type="nucleotide sequence ID" value="NZ_LGTE01000005.1"/>
</dbReference>
<organism evidence="2 3">
    <name type="scientific">Thermincola ferriacetica</name>
    <dbReference type="NCBI Taxonomy" id="281456"/>
    <lineage>
        <taxon>Bacteria</taxon>
        <taxon>Bacillati</taxon>
        <taxon>Bacillota</taxon>
        <taxon>Clostridia</taxon>
        <taxon>Eubacteriales</taxon>
        <taxon>Thermincolaceae</taxon>
        <taxon>Thermincola</taxon>
    </lineage>
</organism>
<dbReference type="Proteomes" id="UP000037175">
    <property type="component" value="Unassembled WGS sequence"/>
</dbReference>
<evidence type="ECO:0000256" key="1">
    <source>
        <dbReference type="SAM" id="Coils"/>
    </source>
</evidence>
<evidence type="ECO:0000313" key="2">
    <source>
        <dbReference type="EMBL" id="KNZ70266.1"/>
    </source>
</evidence>
<sequence length="105" mass="12507">MGKTLKYLKTYRGLLEELLRVQKELEAAEAECNEILARLFELDTVRLRERLKINPCEICYYGYLTVAPSHCELWDRCRSTVKLERMWDDGDWVNGEFSLQFKLQN</sequence>
<protein>
    <submittedName>
        <fullName evidence="2">Uncharacterized protein</fullName>
    </submittedName>
</protein>
<proteinExistence type="predicted"/>
<dbReference type="AlphaFoldDB" id="A0A0L6W472"/>
<dbReference type="EMBL" id="LGTE01000005">
    <property type="protein sequence ID" value="KNZ70266.1"/>
    <property type="molecule type" value="Genomic_DNA"/>
</dbReference>
<reference evidence="3" key="1">
    <citation type="submission" date="2015-07" db="EMBL/GenBank/DDBJ databases">
        <title>Complete Genome of Thermincola ferriacetica strain Z-0001T.</title>
        <authorList>
            <person name="Lusk B."/>
            <person name="Badalamenti J.P."/>
            <person name="Parameswaran P."/>
            <person name="Bond D.R."/>
            <person name="Torres C.I."/>
        </authorList>
    </citation>
    <scope>NUCLEOTIDE SEQUENCE [LARGE SCALE GENOMIC DNA]</scope>
    <source>
        <strain evidence="3">Z-0001</strain>
    </source>
</reference>
<keyword evidence="3" id="KW-1185">Reference proteome</keyword>
<comment type="caution">
    <text evidence="2">The sequence shown here is derived from an EMBL/GenBank/DDBJ whole genome shotgun (WGS) entry which is preliminary data.</text>
</comment>
<name>A0A0L6W472_9FIRM</name>
<evidence type="ECO:0000313" key="3">
    <source>
        <dbReference type="Proteomes" id="UP000037175"/>
    </source>
</evidence>